<protein>
    <submittedName>
        <fullName evidence="1">Uncharacterized protein</fullName>
    </submittedName>
</protein>
<proteinExistence type="predicted"/>
<name>A0A3M7BTB2_HORWE</name>
<dbReference type="VEuPathDB" id="FungiDB:BTJ68_02372"/>
<sequence length="273" mass="30813">MTVVQIQRSQQLTGNPIKELFRNALYNFLIIDPAQVVNDFEQAYKAAQVSAKFGEQRLKQSLEGCRDGSGSLQLPSLGQAFAPDFLDNTAVSFLGRAGRAPKPGPALHPEDAAKAILKNVYAVQFSLSEPIILKALEYTHSHDKKVSYDDFKTWMLNQPKQHREKIFKWLTTRVQVFVQRCGGPAFRLEAGYKARQEVIYDMIHEYPGHITTNIFSTLAEAFSYAQTWGTDNVTDLVKVRALIVYQIAHLVEDTFNYAITTADCKKAHAQRSR</sequence>
<accession>A0A3M7BTB2</accession>
<evidence type="ECO:0000313" key="2">
    <source>
        <dbReference type="Proteomes" id="UP000270230"/>
    </source>
</evidence>
<dbReference type="EMBL" id="QWIN01001270">
    <property type="protein sequence ID" value="RMY42886.1"/>
    <property type="molecule type" value="Genomic_DNA"/>
</dbReference>
<dbReference type="Proteomes" id="UP000270230">
    <property type="component" value="Unassembled WGS sequence"/>
</dbReference>
<gene>
    <name evidence="1" type="ORF">D0865_11649</name>
</gene>
<comment type="caution">
    <text evidence="1">The sequence shown here is derived from an EMBL/GenBank/DDBJ whole genome shotgun (WGS) entry which is preliminary data.</text>
</comment>
<dbReference type="OrthoDB" id="3826829at2759"/>
<dbReference type="AlphaFoldDB" id="A0A3M7BTB2"/>
<evidence type="ECO:0000313" key="1">
    <source>
        <dbReference type="EMBL" id="RMY42886.1"/>
    </source>
</evidence>
<reference evidence="1 2" key="1">
    <citation type="journal article" date="2018" name="BMC Genomics">
        <title>Genomic evidence for intraspecific hybridization in a clonal and extremely halotolerant yeast.</title>
        <authorList>
            <person name="Gostincar C."/>
            <person name="Stajich J.E."/>
            <person name="Zupancic J."/>
            <person name="Zalar P."/>
            <person name="Gunde-Cimerman N."/>
        </authorList>
    </citation>
    <scope>NUCLEOTIDE SEQUENCE [LARGE SCALE GENOMIC DNA]</scope>
    <source>
        <strain evidence="1 2">EXF-151</strain>
    </source>
</reference>
<organism evidence="1 2">
    <name type="scientific">Hortaea werneckii</name>
    <name type="common">Black yeast</name>
    <name type="synonym">Cladosporium werneckii</name>
    <dbReference type="NCBI Taxonomy" id="91943"/>
    <lineage>
        <taxon>Eukaryota</taxon>
        <taxon>Fungi</taxon>
        <taxon>Dikarya</taxon>
        <taxon>Ascomycota</taxon>
        <taxon>Pezizomycotina</taxon>
        <taxon>Dothideomycetes</taxon>
        <taxon>Dothideomycetidae</taxon>
        <taxon>Mycosphaerellales</taxon>
        <taxon>Teratosphaeriaceae</taxon>
        <taxon>Hortaea</taxon>
    </lineage>
</organism>